<keyword evidence="8 15" id="KW-0472">Membrane</keyword>
<dbReference type="GeneID" id="93352416"/>
<gene>
    <name evidence="16" type="ORF">NCTC10660_01432</name>
</gene>
<evidence type="ECO:0000256" key="11">
    <source>
        <dbReference type="ARBA" id="ARBA00035703"/>
    </source>
</evidence>
<feature type="region of interest" description="Disordered" evidence="14">
    <location>
        <begin position="130"/>
        <end position="191"/>
    </location>
</feature>
<dbReference type="GO" id="GO:0008360">
    <property type="term" value="P:regulation of cell shape"/>
    <property type="evidence" value="ECO:0007669"/>
    <property type="project" value="UniProtKB-KW"/>
</dbReference>
<protein>
    <recommendedName>
        <fullName evidence="11">Z-ring associated protein G</fullName>
    </recommendedName>
    <alternativeName>
        <fullName evidence="12">Cell division protein ZapG</fullName>
    </alternativeName>
</protein>
<keyword evidence="4" id="KW-0132">Cell division</keyword>
<evidence type="ECO:0000313" key="17">
    <source>
        <dbReference type="Proteomes" id="UP000254927"/>
    </source>
</evidence>
<keyword evidence="9" id="KW-0131">Cell cycle</keyword>
<evidence type="ECO:0000256" key="5">
    <source>
        <dbReference type="ARBA" id="ARBA00022692"/>
    </source>
</evidence>
<dbReference type="GO" id="GO:0051301">
    <property type="term" value="P:cell division"/>
    <property type="evidence" value="ECO:0007669"/>
    <property type="project" value="UniProtKB-KW"/>
</dbReference>
<evidence type="ECO:0000256" key="8">
    <source>
        <dbReference type="ARBA" id="ARBA00023136"/>
    </source>
</evidence>
<evidence type="ECO:0000256" key="4">
    <source>
        <dbReference type="ARBA" id="ARBA00022618"/>
    </source>
</evidence>
<evidence type="ECO:0000256" key="12">
    <source>
        <dbReference type="ARBA" id="ARBA00035727"/>
    </source>
</evidence>
<reference evidence="16 17" key="1">
    <citation type="submission" date="2018-06" db="EMBL/GenBank/DDBJ databases">
        <authorList>
            <consortium name="Pathogen Informatics"/>
            <person name="Doyle S."/>
        </authorList>
    </citation>
    <scope>NUCLEOTIDE SEQUENCE [LARGE SCALE GENOMIC DNA]</scope>
    <source>
        <strain evidence="16 17">NCTC10660</strain>
    </source>
</reference>
<evidence type="ECO:0000256" key="10">
    <source>
        <dbReference type="ARBA" id="ARBA00035657"/>
    </source>
</evidence>
<evidence type="ECO:0000256" key="13">
    <source>
        <dbReference type="SAM" id="Coils"/>
    </source>
</evidence>
<keyword evidence="3" id="KW-0997">Cell inner membrane</keyword>
<evidence type="ECO:0000256" key="9">
    <source>
        <dbReference type="ARBA" id="ARBA00023306"/>
    </source>
</evidence>
<dbReference type="Proteomes" id="UP000254927">
    <property type="component" value="Unassembled WGS sequence"/>
</dbReference>
<evidence type="ECO:0000256" key="6">
    <source>
        <dbReference type="ARBA" id="ARBA00022960"/>
    </source>
</evidence>
<accession>A0A378U0J3</accession>
<keyword evidence="2" id="KW-1003">Cell membrane</keyword>
<evidence type="ECO:0000256" key="2">
    <source>
        <dbReference type="ARBA" id="ARBA00022475"/>
    </source>
</evidence>
<keyword evidence="7 15" id="KW-1133">Transmembrane helix</keyword>
<keyword evidence="13" id="KW-0175">Coiled coil</keyword>
<evidence type="ECO:0000256" key="15">
    <source>
        <dbReference type="SAM" id="Phobius"/>
    </source>
</evidence>
<evidence type="ECO:0000256" key="3">
    <source>
        <dbReference type="ARBA" id="ARBA00022519"/>
    </source>
</evidence>
<evidence type="ECO:0000256" key="1">
    <source>
        <dbReference type="ARBA" id="ARBA00004377"/>
    </source>
</evidence>
<dbReference type="Pfam" id="PF06295">
    <property type="entry name" value="ZapG-like"/>
    <property type="match status" value="1"/>
</dbReference>
<dbReference type="PANTHER" id="PTHR39579">
    <property type="entry name" value="INNER MEMBRANE PROTEIN YHCB"/>
    <property type="match status" value="1"/>
</dbReference>
<feature type="compositionally biased region" description="Polar residues" evidence="14">
    <location>
        <begin position="130"/>
        <end position="142"/>
    </location>
</feature>
<comment type="similarity">
    <text evidence="10">Belongs to the ZapG family.</text>
</comment>
<dbReference type="AlphaFoldDB" id="A0A378U0J3"/>
<organism evidence="16 17">
    <name type="scientific">Neisseria elongata</name>
    <dbReference type="NCBI Taxonomy" id="495"/>
    <lineage>
        <taxon>Bacteria</taxon>
        <taxon>Pseudomonadati</taxon>
        <taxon>Pseudomonadota</taxon>
        <taxon>Betaproteobacteria</taxon>
        <taxon>Neisseriales</taxon>
        <taxon>Neisseriaceae</taxon>
        <taxon>Neisseria</taxon>
    </lineage>
</organism>
<evidence type="ECO:0000256" key="14">
    <source>
        <dbReference type="SAM" id="MobiDB-lite"/>
    </source>
</evidence>
<name>A0A378U0J3_NEIEL</name>
<dbReference type="RefSeq" id="WP_074895401.1">
    <property type="nucleotide sequence ID" value="NZ_CP031252.1"/>
</dbReference>
<comment type="subcellular location">
    <subcellularLocation>
        <location evidence="1">Cell inner membrane</location>
        <topology evidence="1">Single-pass membrane protein</topology>
    </subcellularLocation>
</comment>
<feature type="transmembrane region" description="Helical" evidence="15">
    <location>
        <begin position="6"/>
        <end position="28"/>
    </location>
</feature>
<keyword evidence="6" id="KW-0133">Cell shape</keyword>
<keyword evidence="5 15" id="KW-0812">Transmembrane</keyword>
<evidence type="ECO:0000313" key="16">
    <source>
        <dbReference type="EMBL" id="STZ67940.1"/>
    </source>
</evidence>
<sequence length="191" mass="20400">MNAPTVSMLVLASTAGLAAGFLLAWLFLRGKQSRQASEREALKQELDDYRSRVDQHFADTAEAVDALNRSYQNVIRHLSNGAQTLMGKEALQEQLAKRSDKAVTLGYLAGSVLPAAESDGQQSAAEQIQAETVEPASQTGLQTEAAEEAVRPSENAASEAAAEDKAEAETEIAEAADAETPEQEQAKPEDK</sequence>
<dbReference type="GO" id="GO:0005886">
    <property type="term" value="C:plasma membrane"/>
    <property type="evidence" value="ECO:0007669"/>
    <property type="project" value="UniProtKB-SubCell"/>
</dbReference>
<dbReference type="PANTHER" id="PTHR39579:SF1">
    <property type="entry name" value="INNER MEMBRANE PROTEIN YHCB"/>
    <property type="match status" value="1"/>
</dbReference>
<evidence type="ECO:0000256" key="7">
    <source>
        <dbReference type="ARBA" id="ARBA00022989"/>
    </source>
</evidence>
<proteinExistence type="inferred from homology"/>
<feature type="coiled-coil region" evidence="13">
    <location>
        <begin position="32"/>
        <end position="59"/>
    </location>
</feature>
<dbReference type="InterPro" id="IPR009386">
    <property type="entry name" value="ZapG-like"/>
</dbReference>
<feature type="compositionally biased region" description="Acidic residues" evidence="14">
    <location>
        <begin position="169"/>
        <end position="182"/>
    </location>
</feature>
<dbReference type="EMBL" id="UGQW01000002">
    <property type="protein sequence ID" value="STZ67940.1"/>
    <property type="molecule type" value="Genomic_DNA"/>
</dbReference>